<feature type="chain" id="PRO_5025624116" evidence="6">
    <location>
        <begin position="28"/>
        <end position="498"/>
    </location>
</feature>
<feature type="region of interest" description="Disordered" evidence="5">
    <location>
        <begin position="245"/>
        <end position="273"/>
    </location>
</feature>
<evidence type="ECO:0000313" key="8">
    <source>
        <dbReference type="Proteomes" id="UP000440578"/>
    </source>
</evidence>
<keyword evidence="4" id="KW-0269">Exonuclease</keyword>
<reference evidence="7 8" key="1">
    <citation type="submission" date="2019-07" db="EMBL/GenBank/DDBJ databases">
        <title>Draft genome assembly of a fouling barnacle, Amphibalanus amphitrite (Darwin, 1854): The first reference genome for Thecostraca.</title>
        <authorList>
            <person name="Kim W."/>
        </authorList>
    </citation>
    <scope>NUCLEOTIDE SEQUENCE [LARGE SCALE GENOMIC DNA]</scope>
    <source>
        <strain evidence="7">SNU_AA5</strain>
        <tissue evidence="7">Soma without cirri and trophi</tissue>
    </source>
</reference>
<feature type="signal peptide" evidence="6">
    <location>
        <begin position="1"/>
        <end position="27"/>
    </location>
</feature>
<feature type="region of interest" description="Disordered" evidence="5">
    <location>
        <begin position="453"/>
        <end position="475"/>
    </location>
</feature>
<evidence type="ECO:0000256" key="2">
    <source>
        <dbReference type="ARBA" id="ARBA00022759"/>
    </source>
</evidence>
<feature type="compositionally biased region" description="Polar residues" evidence="5">
    <location>
        <begin position="250"/>
        <end position="259"/>
    </location>
</feature>
<accession>A0A6A4XAG5</accession>
<dbReference type="GO" id="GO:0004527">
    <property type="term" value="F:exonuclease activity"/>
    <property type="evidence" value="ECO:0007669"/>
    <property type="project" value="UniProtKB-KW"/>
</dbReference>
<dbReference type="GO" id="GO:0004519">
    <property type="term" value="F:endonuclease activity"/>
    <property type="evidence" value="ECO:0007669"/>
    <property type="project" value="UniProtKB-KW"/>
</dbReference>
<keyword evidence="6" id="KW-0732">Signal</keyword>
<keyword evidence="2" id="KW-0255">Endonuclease</keyword>
<proteinExistence type="predicted"/>
<dbReference type="AlphaFoldDB" id="A0A6A4XAG5"/>
<evidence type="ECO:0000256" key="1">
    <source>
        <dbReference type="ARBA" id="ARBA00022722"/>
    </source>
</evidence>
<dbReference type="InterPro" id="IPR034720">
    <property type="entry name" value="Viral_alk_exo"/>
</dbReference>
<name>A0A6A4XAG5_AMPAM</name>
<evidence type="ECO:0000256" key="3">
    <source>
        <dbReference type="ARBA" id="ARBA00022801"/>
    </source>
</evidence>
<protein>
    <submittedName>
        <fullName evidence="7">Uncharacterized protein</fullName>
    </submittedName>
</protein>
<keyword evidence="8" id="KW-1185">Reference proteome</keyword>
<sequence length="498" mass="54750">MPGYCAPPSKTRWVVLVSLLWWGLAMAGVLPADNGLLRTRYKQCLPQSARAALSLLPEDIPLPELAAAADRFMEANTQALSVSAVHQAPQPPHQSALDQLTASVAALTAAISQMQADLTSLRQGHCGQQDQQRRYRVHRLQRDDKVIVKFVKRSVRDFLHNARISMFSRRPGGRRCTSPNPSPLTTSGSTTSFCKTNERRHQGGVRIFTRRGLVFCRTTVKNGPNIRVPDEHALHRIIGTAGASPVTGAGLSSATSDKATQIQPETEETGEQTGRTLKWTTAMYERETDADLKAISMDRMLREFIRDGGGDCGAFVSYCAPKMGEELCERVQMATKAQSECALWHSMRFGRVTASKVYAVAHCVSAVKPLAGEDFERWIQGCEYYLTASNITTSQRKAATVLTLLGLDVQELVSALPDPDDAPADAYDLIKSKLAKHYSKHVNVTFERSQLQGLTRNDARHSETGDDEPTPLRLSDHPFADGSAIVEHNPLGYSCHLV</sequence>
<feature type="compositionally biased region" description="Low complexity" evidence="5">
    <location>
        <begin position="177"/>
        <end position="192"/>
    </location>
</feature>
<evidence type="ECO:0000256" key="4">
    <source>
        <dbReference type="ARBA" id="ARBA00022839"/>
    </source>
</evidence>
<dbReference type="Pfam" id="PF01771">
    <property type="entry name" value="Viral_alk_exo"/>
    <property type="match status" value="1"/>
</dbReference>
<dbReference type="EMBL" id="VIIS01000242">
    <property type="protein sequence ID" value="KAF0311361.1"/>
    <property type="molecule type" value="Genomic_DNA"/>
</dbReference>
<dbReference type="OrthoDB" id="6377149at2759"/>
<feature type="region of interest" description="Disordered" evidence="5">
    <location>
        <begin position="170"/>
        <end position="195"/>
    </location>
</feature>
<evidence type="ECO:0000256" key="6">
    <source>
        <dbReference type="SAM" id="SignalP"/>
    </source>
</evidence>
<evidence type="ECO:0000256" key="5">
    <source>
        <dbReference type="SAM" id="MobiDB-lite"/>
    </source>
</evidence>
<gene>
    <name evidence="7" type="ORF">FJT64_017815</name>
</gene>
<keyword evidence="3" id="KW-0378">Hydrolase</keyword>
<organism evidence="7 8">
    <name type="scientific">Amphibalanus amphitrite</name>
    <name type="common">Striped barnacle</name>
    <name type="synonym">Balanus amphitrite</name>
    <dbReference type="NCBI Taxonomy" id="1232801"/>
    <lineage>
        <taxon>Eukaryota</taxon>
        <taxon>Metazoa</taxon>
        <taxon>Ecdysozoa</taxon>
        <taxon>Arthropoda</taxon>
        <taxon>Crustacea</taxon>
        <taxon>Multicrustacea</taxon>
        <taxon>Cirripedia</taxon>
        <taxon>Thoracica</taxon>
        <taxon>Thoracicalcarea</taxon>
        <taxon>Balanomorpha</taxon>
        <taxon>Balanoidea</taxon>
        <taxon>Balanidae</taxon>
        <taxon>Amphibalaninae</taxon>
        <taxon>Amphibalanus</taxon>
    </lineage>
</organism>
<comment type="caution">
    <text evidence="7">The sequence shown here is derived from an EMBL/GenBank/DDBJ whole genome shotgun (WGS) entry which is preliminary data.</text>
</comment>
<dbReference type="Proteomes" id="UP000440578">
    <property type="component" value="Unassembled WGS sequence"/>
</dbReference>
<keyword evidence="1" id="KW-0540">Nuclease</keyword>
<evidence type="ECO:0000313" key="7">
    <source>
        <dbReference type="EMBL" id="KAF0311361.1"/>
    </source>
</evidence>